<proteinExistence type="predicted"/>
<name>A0A0U4B5K0_9CAUD</name>
<dbReference type="Pfam" id="PF01381">
    <property type="entry name" value="HTH_3"/>
    <property type="match status" value="1"/>
</dbReference>
<dbReference type="CDD" id="cd00093">
    <property type="entry name" value="HTH_XRE"/>
    <property type="match status" value="1"/>
</dbReference>
<reference evidence="2 3" key="1">
    <citation type="submission" date="2015-11" db="EMBL/GenBank/DDBJ databases">
        <authorList>
            <person name="Guerrero C.A."/>
            <person name="Jacobs-Sera D."/>
            <person name="Bowman C.A."/>
            <person name="Russell D.A."/>
            <person name="Pope W.H."/>
            <person name="Hatfull G.F."/>
        </authorList>
    </citation>
    <scope>NUCLEOTIDE SEQUENCE [LARGE SCALE GENOMIC DNA]</scope>
</reference>
<gene>
    <name evidence="2" type="primary">23</name>
    <name evidence="2" type="ORF">PUMANCARA_23</name>
</gene>
<dbReference type="RefSeq" id="YP_009602889.1">
    <property type="nucleotide sequence ID" value="NC_041945.1"/>
</dbReference>
<dbReference type="GO" id="GO:0003677">
    <property type="term" value="F:DNA binding"/>
    <property type="evidence" value="ECO:0007669"/>
    <property type="project" value="UniProtKB-KW"/>
</dbReference>
<evidence type="ECO:0000313" key="2">
    <source>
        <dbReference type="EMBL" id="ALY09981.1"/>
    </source>
</evidence>
<dbReference type="Gene3D" id="1.10.260.40">
    <property type="entry name" value="lambda repressor-like DNA-binding domains"/>
    <property type="match status" value="1"/>
</dbReference>
<keyword evidence="3" id="KW-1185">Reference proteome</keyword>
<dbReference type="GeneID" id="40078756"/>
<sequence>MSMNGEQPPVSIRTEKYLNEDGSVNLQLTNVAVAEKLGVNHSTVSRIRSGQRYPSRELMRKIEGEFDWKVVHQLDLLPDKGRNMRYAQEFEKLILKRNGAKARG</sequence>
<dbReference type="OrthoDB" id="18449at10239"/>
<keyword evidence="2" id="KW-0238">DNA-binding</keyword>
<dbReference type="KEGG" id="vg:40078756"/>
<dbReference type="InterPro" id="IPR010982">
    <property type="entry name" value="Lambda_DNA-bd_dom_sf"/>
</dbReference>
<dbReference type="EMBL" id="KU160661">
    <property type="protein sequence ID" value="ALY09981.1"/>
    <property type="molecule type" value="Genomic_DNA"/>
</dbReference>
<accession>A0A0U4B5K0</accession>
<evidence type="ECO:0000259" key="1">
    <source>
        <dbReference type="PROSITE" id="PS50943"/>
    </source>
</evidence>
<dbReference type="PROSITE" id="PS50943">
    <property type="entry name" value="HTH_CROC1"/>
    <property type="match status" value="1"/>
</dbReference>
<protein>
    <submittedName>
        <fullName evidence="2">Helix-turn-helix DNA-binding domain protein</fullName>
    </submittedName>
</protein>
<evidence type="ECO:0000313" key="3">
    <source>
        <dbReference type="Proteomes" id="UP000223655"/>
    </source>
</evidence>
<dbReference type="SUPFAM" id="SSF47413">
    <property type="entry name" value="lambda repressor-like DNA-binding domains"/>
    <property type="match status" value="1"/>
</dbReference>
<feature type="domain" description="HTH cro/C1-type" evidence="1">
    <location>
        <begin position="32"/>
        <end position="77"/>
    </location>
</feature>
<dbReference type="InterPro" id="IPR001387">
    <property type="entry name" value="Cro/C1-type_HTH"/>
</dbReference>
<dbReference type="Proteomes" id="UP000223655">
    <property type="component" value="Segment"/>
</dbReference>
<organism evidence="2 3">
    <name type="scientific">Arthrobacter phage Pumancara</name>
    <dbReference type="NCBI Taxonomy" id="1772311"/>
    <lineage>
        <taxon>Viruses</taxon>
        <taxon>Duplodnaviria</taxon>
        <taxon>Heunggongvirae</taxon>
        <taxon>Uroviricota</taxon>
        <taxon>Caudoviricetes</taxon>
        <taxon>Korravirus</taxon>
        <taxon>Korravirus pumancara</taxon>
    </lineage>
</organism>